<feature type="compositionally biased region" description="Low complexity" evidence="5">
    <location>
        <begin position="214"/>
        <end position="227"/>
    </location>
</feature>
<accession>A0A4S8NME4</accession>
<feature type="transmembrane region" description="Helical" evidence="6">
    <location>
        <begin position="317"/>
        <end position="336"/>
    </location>
</feature>
<sequence>MAVDASTQQVQRRTVRVLVLTQAVGAVGITIGIATASLLARDLSGSEAMSGLAQTAQVLGAAVISFLLAPVMARRGRRTGLVTGYLIGATGGLTAVLSGVVGSMALLLVGAVMLGAATAANSAARYAATDLATGEGRARSLSLVVWATTIGAVAGPNLTGPAGALADAVDIPELTGPFALGAGGMLLAALVVGTFLRPDPLLLAQQVAQQVTESERGSGMTGLPGLTGPTGGPGRGSSWSRAVGAVRERPVLGHAIAGLSLAHATMVGVMVMTPLHMEHGGAGLEVIGVVISGHVLGMFGFSPLVGWLADRLGRPQVLAAGGVILLVALGLCASAPTGMSWQVSGGLFLLGVGWSFSMVSASTMVAEHAPLEARTDVQGVSDLAMGLTAAVAGALAGVIVGIADYPGLALASLVLVVGVLGAAARAVLESSGTTRRAA</sequence>
<evidence type="ECO:0000313" key="9">
    <source>
        <dbReference type="Proteomes" id="UP000307087"/>
    </source>
</evidence>
<feature type="transmembrane region" description="Helical" evidence="6">
    <location>
        <begin position="284"/>
        <end position="305"/>
    </location>
</feature>
<dbReference type="InterPro" id="IPR011701">
    <property type="entry name" value="MFS"/>
</dbReference>
<evidence type="ECO:0000256" key="2">
    <source>
        <dbReference type="ARBA" id="ARBA00022692"/>
    </source>
</evidence>
<feature type="transmembrane region" description="Helical" evidence="6">
    <location>
        <begin position="17"/>
        <end position="40"/>
    </location>
</feature>
<feature type="region of interest" description="Disordered" evidence="5">
    <location>
        <begin position="214"/>
        <end position="240"/>
    </location>
</feature>
<evidence type="ECO:0000256" key="3">
    <source>
        <dbReference type="ARBA" id="ARBA00022989"/>
    </source>
</evidence>
<feature type="transmembrane region" description="Helical" evidence="6">
    <location>
        <begin position="140"/>
        <end position="158"/>
    </location>
</feature>
<evidence type="ECO:0000256" key="1">
    <source>
        <dbReference type="ARBA" id="ARBA00004651"/>
    </source>
</evidence>
<dbReference type="InterPro" id="IPR036259">
    <property type="entry name" value="MFS_trans_sf"/>
</dbReference>
<name>A0A4S8NME4_9ACTN</name>
<dbReference type="Pfam" id="PF07690">
    <property type="entry name" value="MFS_1"/>
    <property type="match status" value="2"/>
</dbReference>
<dbReference type="EMBL" id="STGW01000003">
    <property type="protein sequence ID" value="THV16174.1"/>
    <property type="molecule type" value="Genomic_DNA"/>
</dbReference>
<dbReference type="SUPFAM" id="SSF103473">
    <property type="entry name" value="MFS general substrate transporter"/>
    <property type="match status" value="1"/>
</dbReference>
<feature type="domain" description="Major facilitator superfamily (MFS) profile" evidence="7">
    <location>
        <begin position="14"/>
        <end position="435"/>
    </location>
</feature>
<reference evidence="8 9" key="1">
    <citation type="journal article" date="2009" name="Int. J. Syst. Evol. Microbiol.">
        <title>Nocardioides caeni sp. nov., isolated from wastewater.</title>
        <authorList>
            <person name="Yoon J.H."/>
            <person name="Kang S.J."/>
            <person name="Park S."/>
            <person name="Kim W."/>
            <person name="Oh T.K."/>
        </authorList>
    </citation>
    <scope>NUCLEOTIDE SEQUENCE [LARGE SCALE GENOMIC DNA]</scope>
    <source>
        <strain evidence="8 9">DSM 23134</strain>
    </source>
</reference>
<comment type="subcellular location">
    <subcellularLocation>
        <location evidence="1">Cell membrane</location>
        <topology evidence="1">Multi-pass membrane protein</topology>
    </subcellularLocation>
</comment>
<dbReference type="PANTHER" id="PTHR23534:SF1">
    <property type="entry name" value="MAJOR FACILITATOR SUPERFAMILY PROTEIN"/>
    <property type="match status" value="1"/>
</dbReference>
<evidence type="ECO:0000259" key="7">
    <source>
        <dbReference type="PROSITE" id="PS50850"/>
    </source>
</evidence>
<feature type="transmembrane region" description="Helical" evidence="6">
    <location>
        <begin position="107"/>
        <end position="128"/>
    </location>
</feature>
<dbReference type="InterPro" id="IPR020846">
    <property type="entry name" value="MFS_dom"/>
</dbReference>
<feature type="transmembrane region" description="Helical" evidence="6">
    <location>
        <begin position="251"/>
        <end position="272"/>
    </location>
</feature>
<dbReference type="AlphaFoldDB" id="A0A4S8NME4"/>
<feature type="transmembrane region" description="Helical" evidence="6">
    <location>
        <begin position="52"/>
        <end position="73"/>
    </location>
</feature>
<gene>
    <name evidence="8" type="ORF">E9934_05965</name>
</gene>
<protein>
    <submittedName>
        <fullName evidence="8">MFS transporter</fullName>
    </submittedName>
</protein>
<dbReference type="GO" id="GO:0022857">
    <property type="term" value="F:transmembrane transporter activity"/>
    <property type="evidence" value="ECO:0007669"/>
    <property type="project" value="InterPro"/>
</dbReference>
<feature type="transmembrane region" description="Helical" evidence="6">
    <location>
        <begin position="409"/>
        <end position="428"/>
    </location>
</feature>
<dbReference type="OrthoDB" id="9776171at2"/>
<dbReference type="Proteomes" id="UP000307087">
    <property type="component" value="Unassembled WGS sequence"/>
</dbReference>
<keyword evidence="2 6" id="KW-0812">Transmembrane</keyword>
<organism evidence="8 9">
    <name type="scientific">Nocardioides caeni</name>
    <dbReference type="NCBI Taxonomy" id="574700"/>
    <lineage>
        <taxon>Bacteria</taxon>
        <taxon>Bacillati</taxon>
        <taxon>Actinomycetota</taxon>
        <taxon>Actinomycetes</taxon>
        <taxon>Propionibacteriales</taxon>
        <taxon>Nocardioidaceae</taxon>
        <taxon>Nocardioides</taxon>
    </lineage>
</organism>
<dbReference type="PANTHER" id="PTHR23534">
    <property type="entry name" value="MFS PERMEASE"/>
    <property type="match status" value="1"/>
</dbReference>
<keyword evidence="4 6" id="KW-0472">Membrane</keyword>
<dbReference type="PROSITE" id="PS50850">
    <property type="entry name" value="MFS"/>
    <property type="match status" value="1"/>
</dbReference>
<dbReference type="GO" id="GO:0005886">
    <property type="term" value="C:plasma membrane"/>
    <property type="evidence" value="ECO:0007669"/>
    <property type="project" value="UniProtKB-SubCell"/>
</dbReference>
<feature type="transmembrane region" description="Helical" evidence="6">
    <location>
        <begin position="178"/>
        <end position="196"/>
    </location>
</feature>
<evidence type="ECO:0000256" key="5">
    <source>
        <dbReference type="SAM" id="MobiDB-lite"/>
    </source>
</evidence>
<evidence type="ECO:0000256" key="4">
    <source>
        <dbReference type="ARBA" id="ARBA00023136"/>
    </source>
</evidence>
<feature type="transmembrane region" description="Helical" evidence="6">
    <location>
        <begin position="348"/>
        <end position="371"/>
    </location>
</feature>
<feature type="transmembrane region" description="Helical" evidence="6">
    <location>
        <begin position="383"/>
        <end position="403"/>
    </location>
</feature>
<proteinExistence type="predicted"/>
<comment type="caution">
    <text evidence="8">The sequence shown here is derived from an EMBL/GenBank/DDBJ whole genome shotgun (WGS) entry which is preliminary data.</text>
</comment>
<feature type="transmembrane region" description="Helical" evidence="6">
    <location>
        <begin position="80"/>
        <end position="101"/>
    </location>
</feature>
<dbReference type="Gene3D" id="1.20.1250.20">
    <property type="entry name" value="MFS general substrate transporter like domains"/>
    <property type="match status" value="2"/>
</dbReference>
<keyword evidence="9" id="KW-1185">Reference proteome</keyword>
<evidence type="ECO:0000313" key="8">
    <source>
        <dbReference type="EMBL" id="THV16174.1"/>
    </source>
</evidence>
<evidence type="ECO:0000256" key="6">
    <source>
        <dbReference type="SAM" id="Phobius"/>
    </source>
</evidence>
<keyword evidence="3 6" id="KW-1133">Transmembrane helix</keyword>